<protein>
    <recommendedName>
        <fullName evidence="3">Fibronectin type-III domain-containing protein</fullName>
    </recommendedName>
</protein>
<proteinExistence type="predicted"/>
<dbReference type="EMBL" id="BAABJX010000002">
    <property type="protein sequence ID" value="GAA4820400.1"/>
    <property type="molecule type" value="Genomic_DNA"/>
</dbReference>
<dbReference type="Proteomes" id="UP001500298">
    <property type="component" value="Unassembled WGS sequence"/>
</dbReference>
<comment type="caution">
    <text evidence="1">The sequence shown here is derived from an EMBL/GenBank/DDBJ whole genome shotgun (WGS) entry which is preliminary data.</text>
</comment>
<organism evidence="1 2">
    <name type="scientific">Algivirga pacifica</name>
    <dbReference type="NCBI Taxonomy" id="1162670"/>
    <lineage>
        <taxon>Bacteria</taxon>
        <taxon>Pseudomonadati</taxon>
        <taxon>Bacteroidota</taxon>
        <taxon>Cytophagia</taxon>
        <taxon>Cytophagales</taxon>
        <taxon>Flammeovirgaceae</taxon>
        <taxon>Algivirga</taxon>
    </lineage>
</organism>
<sequence length="605" mass="69457">MKGKVDVFLNGSGADSIVLFSEETVRLNIAADEGKYLLGYEIFLGGNLFLPKKEISVESKVTNLNIEALIKESNLQEGDNELKVIVYATSGSGSLLNALGGEQVYWEQLFNVIWDTSSPKPLQIAVDTTDGFVNLSWSVAEHPNFSHYQVYAQLKKGCRYGTDLPEQVLKRIDDRESTTFRDETFICGEVVYRVEAHTKNNRSNDGTVSFKASFEPNIKMTYLYENTVEITWDASELTGPEQTVNFEPFDYRTQERVLIHQVPFGYSSLGLQMTFSSPPTDEYYTYKHPGIYRPRLEIKEKLGRYSEEQHYYSKSLGAHIVKLGGKWKVLDKNDLTRDVTFDASLLGDYTKISPSGMHGISVDFSDSTMLLKVFAFKEQEIKRNYNIYTLFSGFSLKDHYSFLYAMRVDDQGNIIGKWNEKLYCIPFETSEAAFFIDNVTDNLVKISPDGKYVLTRYSLYKKETNRFSKVSNFTWDGGHRSDAFFNFNNTEELFVIEDLESMKIWDLSTTSIKSEAPFYGFLKSKGVDPETNSVVLVTGNYEKKYTTGTVVYDIDTRTSLKVFEHIDLNEMEFGNYHQDYQPFYNYTIFDPSHEGVYMYFSTLEK</sequence>
<reference evidence="2" key="1">
    <citation type="journal article" date="2019" name="Int. J. Syst. Evol. Microbiol.">
        <title>The Global Catalogue of Microorganisms (GCM) 10K type strain sequencing project: providing services to taxonomists for standard genome sequencing and annotation.</title>
        <authorList>
            <consortium name="The Broad Institute Genomics Platform"/>
            <consortium name="The Broad Institute Genome Sequencing Center for Infectious Disease"/>
            <person name="Wu L."/>
            <person name="Ma J."/>
        </authorList>
    </citation>
    <scope>NUCLEOTIDE SEQUENCE [LARGE SCALE GENOMIC DNA]</scope>
    <source>
        <strain evidence="2">JCM 18326</strain>
    </source>
</reference>
<evidence type="ECO:0008006" key="3">
    <source>
        <dbReference type="Google" id="ProtNLM"/>
    </source>
</evidence>
<gene>
    <name evidence="1" type="ORF">GCM10023331_00990</name>
</gene>
<evidence type="ECO:0000313" key="2">
    <source>
        <dbReference type="Proteomes" id="UP001500298"/>
    </source>
</evidence>
<name>A0ABP9D255_9BACT</name>
<accession>A0ABP9D255</accession>
<dbReference type="SUPFAM" id="SSF69322">
    <property type="entry name" value="Tricorn protease domain 2"/>
    <property type="match status" value="1"/>
</dbReference>
<keyword evidence="2" id="KW-1185">Reference proteome</keyword>
<evidence type="ECO:0000313" key="1">
    <source>
        <dbReference type="EMBL" id="GAA4820400.1"/>
    </source>
</evidence>